<proteinExistence type="predicted"/>
<gene>
    <name evidence="2" type="ORF">FGK64_00740</name>
</gene>
<name>A0ABY2XDV7_9RHOB</name>
<evidence type="ECO:0000313" key="2">
    <source>
        <dbReference type="EMBL" id="TMV14550.1"/>
    </source>
</evidence>
<evidence type="ECO:0000313" key="3">
    <source>
        <dbReference type="Proteomes" id="UP001191082"/>
    </source>
</evidence>
<dbReference type="Proteomes" id="UP001191082">
    <property type="component" value="Unassembled WGS sequence"/>
</dbReference>
<feature type="region of interest" description="Disordered" evidence="1">
    <location>
        <begin position="197"/>
        <end position="219"/>
    </location>
</feature>
<dbReference type="RefSeq" id="WP_138861902.1">
    <property type="nucleotide sequence ID" value="NZ_VCPC01000001.1"/>
</dbReference>
<dbReference type="EMBL" id="VCPC01000001">
    <property type="protein sequence ID" value="TMV14550.1"/>
    <property type="molecule type" value="Genomic_DNA"/>
</dbReference>
<accession>A0ABY2XDV7</accession>
<reference evidence="2 3" key="1">
    <citation type="submission" date="2019-05" db="EMBL/GenBank/DDBJ databases">
        <title>Marivita sp. nov. isolated from sea sediment.</title>
        <authorList>
            <person name="Kim W."/>
        </authorList>
    </citation>
    <scope>NUCLEOTIDE SEQUENCE [LARGE SCALE GENOMIC DNA]</scope>
    <source>
        <strain evidence="2 3">CAU 1492</strain>
    </source>
</reference>
<comment type="caution">
    <text evidence="2">The sequence shown here is derived from an EMBL/GenBank/DDBJ whole genome shotgun (WGS) entry which is preliminary data.</text>
</comment>
<sequence>MSDRDGIDDLSERAEGLEDSLSAAAQMTAGFDSELRRMRESLAATGQDVATLERGLSRGLRRAFDGVVFDGMKLSDALETVAQSMIQTTYSAAMRPVTQHFGGLLAKGVNGLMQGILPFENGASFSQGRVMPFANGGIVSGPTTFPMRGGFGLMGEAGPEAIMPLARGRDGKLGVRGNGGGGVQVVMNVQTPDVQGFQRSQGQIAAQMSRALSRGNRNR</sequence>
<feature type="compositionally biased region" description="Polar residues" evidence="1">
    <location>
        <begin position="197"/>
        <end position="206"/>
    </location>
</feature>
<keyword evidence="3" id="KW-1185">Reference proteome</keyword>
<evidence type="ECO:0000256" key="1">
    <source>
        <dbReference type="SAM" id="MobiDB-lite"/>
    </source>
</evidence>
<protein>
    <submittedName>
        <fullName evidence="2">Phage tail tape measure protein</fullName>
    </submittedName>
</protein>
<organism evidence="2 3">
    <name type="scientific">Arenibacterium halophilum</name>
    <dbReference type="NCBI Taxonomy" id="2583821"/>
    <lineage>
        <taxon>Bacteria</taxon>
        <taxon>Pseudomonadati</taxon>
        <taxon>Pseudomonadota</taxon>
        <taxon>Alphaproteobacteria</taxon>
        <taxon>Rhodobacterales</taxon>
        <taxon>Paracoccaceae</taxon>
        <taxon>Arenibacterium</taxon>
    </lineage>
</organism>